<dbReference type="Proteomes" id="UP001054945">
    <property type="component" value="Unassembled WGS sequence"/>
</dbReference>
<keyword evidence="2" id="KW-1185">Reference proteome</keyword>
<evidence type="ECO:0000313" key="1">
    <source>
        <dbReference type="EMBL" id="GIY90802.1"/>
    </source>
</evidence>
<accession>A0AAV4X6H9</accession>
<protein>
    <submittedName>
        <fullName evidence="1">Uncharacterized protein</fullName>
    </submittedName>
</protein>
<organism evidence="1 2">
    <name type="scientific">Caerostris extrusa</name>
    <name type="common">Bark spider</name>
    <name type="synonym">Caerostris bankana</name>
    <dbReference type="NCBI Taxonomy" id="172846"/>
    <lineage>
        <taxon>Eukaryota</taxon>
        <taxon>Metazoa</taxon>
        <taxon>Ecdysozoa</taxon>
        <taxon>Arthropoda</taxon>
        <taxon>Chelicerata</taxon>
        <taxon>Arachnida</taxon>
        <taxon>Araneae</taxon>
        <taxon>Araneomorphae</taxon>
        <taxon>Entelegynae</taxon>
        <taxon>Araneoidea</taxon>
        <taxon>Araneidae</taxon>
        <taxon>Caerostris</taxon>
    </lineage>
</organism>
<sequence>MASNDMPQENPSSHPLIQLKSFPFFSFKVLVESRNSNAIESFLSLSFVPNPISLITSRDEVAVSLCYSSGQLRAFDLDPLH</sequence>
<reference evidence="1 2" key="1">
    <citation type="submission" date="2021-06" db="EMBL/GenBank/DDBJ databases">
        <title>Caerostris extrusa draft genome.</title>
        <authorList>
            <person name="Kono N."/>
            <person name="Arakawa K."/>
        </authorList>
    </citation>
    <scope>NUCLEOTIDE SEQUENCE [LARGE SCALE GENOMIC DNA]</scope>
</reference>
<proteinExistence type="predicted"/>
<dbReference type="EMBL" id="BPLR01017349">
    <property type="protein sequence ID" value="GIY90802.1"/>
    <property type="molecule type" value="Genomic_DNA"/>
</dbReference>
<gene>
    <name evidence="1" type="ORF">CEXT_651881</name>
</gene>
<dbReference type="AlphaFoldDB" id="A0AAV4X6H9"/>
<name>A0AAV4X6H9_CAEEX</name>
<evidence type="ECO:0000313" key="2">
    <source>
        <dbReference type="Proteomes" id="UP001054945"/>
    </source>
</evidence>
<comment type="caution">
    <text evidence="1">The sequence shown here is derived from an EMBL/GenBank/DDBJ whole genome shotgun (WGS) entry which is preliminary data.</text>
</comment>